<keyword evidence="1" id="KW-1133">Transmembrane helix</keyword>
<dbReference type="PANTHER" id="PTHR43373:SF1">
    <property type="entry name" value="NA(+)_H(+) ANTIPORTER SUBUNIT A"/>
    <property type="match status" value="1"/>
</dbReference>
<evidence type="ECO:0000256" key="1">
    <source>
        <dbReference type="SAM" id="Phobius"/>
    </source>
</evidence>
<feature type="transmembrane region" description="Helical" evidence="1">
    <location>
        <begin position="514"/>
        <end position="531"/>
    </location>
</feature>
<feature type="transmembrane region" description="Helical" evidence="1">
    <location>
        <begin position="168"/>
        <end position="190"/>
    </location>
</feature>
<dbReference type="AlphaFoldDB" id="A0A098E8B2"/>
<feature type="transmembrane region" description="Helical" evidence="1">
    <location>
        <begin position="210"/>
        <end position="235"/>
    </location>
</feature>
<proteinExistence type="predicted"/>
<keyword evidence="1" id="KW-0472">Membrane</keyword>
<feature type="transmembrane region" description="Helical" evidence="1">
    <location>
        <begin position="412"/>
        <end position="436"/>
    </location>
</feature>
<name>A0A098E8B2_9ZZZZ</name>
<dbReference type="Pfam" id="PF00361">
    <property type="entry name" value="Proton_antipo_M"/>
    <property type="match status" value="1"/>
</dbReference>
<feature type="transmembrane region" description="Helical" evidence="1">
    <location>
        <begin position="80"/>
        <end position="103"/>
    </location>
</feature>
<feature type="transmembrane region" description="Helical" evidence="1">
    <location>
        <begin position="247"/>
        <end position="267"/>
    </location>
</feature>
<evidence type="ECO:0000259" key="2">
    <source>
        <dbReference type="Pfam" id="PF00361"/>
    </source>
</evidence>
<feature type="transmembrane region" description="Helical" evidence="1">
    <location>
        <begin position="37"/>
        <end position="56"/>
    </location>
</feature>
<feature type="transmembrane region" description="Helical" evidence="1">
    <location>
        <begin position="309"/>
        <end position="327"/>
    </location>
</feature>
<feature type="transmembrane region" description="Helical" evidence="1">
    <location>
        <begin position="457"/>
        <end position="478"/>
    </location>
</feature>
<gene>
    <name evidence="3" type="primary">nuoL</name>
    <name evidence="3" type="ORF">MSIBF_A1670024</name>
</gene>
<feature type="transmembrane region" description="Helical" evidence="1">
    <location>
        <begin position="115"/>
        <end position="133"/>
    </location>
</feature>
<feature type="transmembrane region" description="Helical" evidence="1">
    <location>
        <begin position="602"/>
        <end position="626"/>
    </location>
</feature>
<organism evidence="3">
    <name type="scientific">groundwater metagenome</name>
    <dbReference type="NCBI Taxonomy" id="717931"/>
    <lineage>
        <taxon>unclassified sequences</taxon>
        <taxon>metagenomes</taxon>
        <taxon>ecological metagenomes</taxon>
    </lineage>
</organism>
<accession>A0A098E8B2</accession>
<keyword evidence="1" id="KW-0812">Transmembrane</keyword>
<dbReference type="PANTHER" id="PTHR43373">
    <property type="entry name" value="NA(+)/H(+) ANTIPORTER SUBUNIT"/>
    <property type="match status" value="1"/>
</dbReference>
<protein>
    <submittedName>
        <fullName evidence="3">NADH-quinone oxidoreductase subunit L</fullName>
    </submittedName>
</protein>
<feature type="transmembrane region" description="Helical" evidence="1">
    <location>
        <begin position="564"/>
        <end position="582"/>
    </location>
</feature>
<dbReference type="InterPro" id="IPR050616">
    <property type="entry name" value="CPA3_Na-H_Antiporter_A"/>
</dbReference>
<dbReference type="PRINTS" id="PR01434">
    <property type="entry name" value="NADHDHGNASE5"/>
</dbReference>
<feature type="transmembrane region" description="Helical" evidence="1">
    <location>
        <begin position="380"/>
        <end position="400"/>
    </location>
</feature>
<evidence type="ECO:0000313" key="3">
    <source>
        <dbReference type="EMBL" id="CEG11764.1"/>
    </source>
</evidence>
<feature type="domain" description="NADH:quinone oxidoreductase/Mrp antiporter transmembrane" evidence="2">
    <location>
        <begin position="132"/>
        <end position="423"/>
    </location>
</feature>
<feature type="transmembrane region" description="Helical" evidence="1">
    <location>
        <begin position="279"/>
        <end position="300"/>
    </location>
</feature>
<sequence length="628" mass="69368">MKMNGEILIYALLPSLIAAFMLPLFKNKPNLRDGLTVIATIITFLLVAFVVLPPILDGENITIKLFEFAPGIAFTLKLDAFGMFFAFVTATLWVVTNIYAIGYMRGLNEHAQTRFFVYFTLSIFAALGIAFSGNLITLFIFYEILSIVTYPLVIHEEDSRSMRSGTEYMIYLMVASMLLQLTAILLIYGITGTLEFGEGGIGGLAQGGSMLLSAIFLMLMFGYAKAAIFPFHSWLPTAMVAPTPVSALLHAVAVVVAGVFCVMRTVFDVFGPNLMHNLHLDIVLGIFAAFTLLAAIFFGITQDNLKRRVAYSTVSQLSFMLLGVALLTKSGLTGGILHIASHSFGKIVLFFVAGAVFVAAHKKLISDLDGIGRRMPITMLSFAVGTLAMIATPLTLAYLSKGLLLEGSFASGYWVFFIVFLLAGLLDAIYFFPVIFKAFFRKPKKENEIEYAKFKEANILILAPIVVVAILVVVFWMVPFPFLNLADIKISHVLPIADTVSEEISKHWSETAEYIVLAIIALFLLLNYRYFGSSKGKEIIKFDTPFIYGGNPLSKVSISLNHRLLLFYQWAVKVSLAPYAYAMSKFKGKNVEDIEGELDNSAYKFITSSITMALVFLIIGFLVFIIKL</sequence>
<feature type="transmembrane region" description="Helical" evidence="1">
    <location>
        <begin position="7"/>
        <end position="25"/>
    </location>
</feature>
<dbReference type="InterPro" id="IPR001750">
    <property type="entry name" value="ND/Mrp_TM"/>
</dbReference>
<reference evidence="3" key="1">
    <citation type="submission" date="2014-09" db="EMBL/GenBank/DDBJ databases">
        <authorList>
            <person name="Probst J Alexander"/>
        </authorList>
    </citation>
    <scope>NUCLEOTIDE SEQUENCE</scope>
</reference>
<feature type="transmembrane region" description="Helical" evidence="1">
    <location>
        <begin position="339"/>
        <end position="360"/>
    </location>
</feature>
<dbReference type="EMBL" id="CCXY01000076">
    <property type="protein sequence ID" value="CEG11764.1"/>
    <property type="molecule type" value="Genomic_DNA"/>
</dbReference>